<proteinExistence type="inferred from homology"/>
<dbReference type="GeneID" id="112063961"/>
<sequence length="63" mass="6690">MSYYANYCKGLGFGCGGFGGLGYGHGCGCSRFCRLGHGCSHGGYRYGCYCPSCYAGYDFSGLY</sequence>
<keyword evidence="6" id="KW-1185">Reference proteome</keyword>
<keyword evidence="4" id="KW-0416">Keratin</keyword>
<dbReference type="InParanoid" id="A0A2Y9SJ61"/>
<evidence type="ECO:0000256" key="2">
    <source>
        <dbReference type="ARBA" id="ARBA00011662"/>
    </source>
</evidence>
<dbReference type="AlphaFoldDB" id="A0A2Y9SJ61"/>
<protein>
    <submittedName>
        <fullName evidence="7">Keratin-associated protein 19-7-like</fullName>
    </submittedName>
</protein>
<reference evidence="7" key="1">
    <citation type="submission" date="2025-08" db="UniProtKB">
        <authorList>
            <consortium name="RefSeq"/>
        </authorList>
    </citation>
    <scope>IDENTIFICATION</scope>
    <source>
        <tissue evidence="7">Muscle</tissue>
    </source>
</reference>
<organism evidence="6 7">
    <name type="scientific">Physeter macrocephalus</name>
    <name type="common">Sperm whale</name>
    <name type="synonym">Physeter catodon</name>
    <dbReference type="NCBI Taxonomy" id="9755"/>
    <lineage>
        <taxon>Eukaryota</taxon>
        <taxon>Metazoa</taxon>
        <taxon>Chordata</taxon>
        <taxon>Craniata</taxon>
        <taxon>Vertebrata</taxon>
        <taxon>Euteleostomi</taxon>
        <taxon>Mammalia</taxon>
        <taxon>Eutheria</taxon>
        <taxon>Laurasiatheria</taxon>
        <taxon>Artiodactyla</taxon>
        <taxon>Whippomorpha</taxon>
        <taxon>Cetacea</taxon>
        <taxon>Odontoceti</taxon>
        <taxon>Physeteridae</taxon>
        <taxon>Physeter</taxon>
    </lineage>
</organism>
<dbReference type="GO" id="GO:0005882">
    <property type="term" value="C:intermediate filament"/>
    <property type="evidence" value="ECO:0007669"/>
    <property type="project" value="UniProtKB-KW"/>
</dbReference>
<evidence type="ECO:0000313" key="6">
    <source>
        <dbReference type="Proteomes" id="UP000248484"/>
    </source>
</evidence>
<evidence type="ECO:0000256" key="4">
    <source>
        <dbReference type="ARBA" id="ARBA00022744"/>
    </source>
</evidence>
<dbReference type="Proteomes" id="UP000248484">
    <property type="component" value="Chromosome 8"/>
</dbReference>
<comment type="similarity">
    <text evidence="5">Belongs to the KRTAP type 19 family.</text>
</comment>
<evidence type="ECO:0000256" key="5">
    <source>
        <dbReference type="ARBA" id="ARBA00038294"/>
    </source>
</evidence>
<dbReference type="KEGG" id="pcad:112063961"/>
<name>A0A2Y9SJ61_PHYMC</name>
<evidence type="ECO:0000256" key="3">
    <source>
        <dbReference type="ARBA" id="ARBA00022737"/>
    </source>
</evidence>
<dbReference type="Pfam" id="PF11759">
    <property type="entry name" value="KRTAP"/>
    <property type="match status" value="1"/>
</dbReference>
<dbReference type="PANTHER" id="PTHR38140:SF5">
    <property type="entry name" value="KERATIN-ASSOCIATED PROTEIN 19-4-RELATED"/>
    <property type="match status" value="1"/>
</dbReference>
<gene>
    <name evidence="7" type="primary">LOC112063961</name>
</gene>
<dbReference type="RefSeq" id="XP_023975804.1">
    <property type="nucleotide sequence ID" value="XM_024120036.1"/>
</dbReference>
<dbReference type="PANTHER" id="PTHR38140">
    <property type="entry name" value="KERATIN-ASSOCIATED PROTEIN 19-3-RELATED"/>
    <property type="match status" value="1"/>
</dbReference>
<dbReference type="GO" id="GO:0005829">
    <property type="term" value="C:cytosol"/>
    <property type="evidence" value="ECO:0007669"/>
    <property type="project" value="UniProtKB-ARBA"/>
</dbReference>
<accession>A0A2Y9SJ61</accession>
<dbReference type="InterPro" id="IPR051528">
    <property type="entry name" value="KRTAP_type_19"/>
</dbReference>
<dbReference type="InterPro" id="IPR021743">
    <property type="entry name" value="KRTAP_type8/19/20/21/22"/>
</dbReference>
<evidence type="ECO:0000313" key="7">
    <source>
        <dbReference type="RefSeq" id="XP_023975804.1"/>
    </source>
</evidence>
<keyword evidence="3" id="KW-0677">Repeat</keyword>
<comment type="function">
    <text evidence="1">In the hair cortex, hair keratin intermediate filaments are embedded in an interfilamentous matrix, consisting of hair keratin-associated proteins (KRTAP), which are essential for the formation of a rigid and resistant hair shaft through their extensive disulfide bond cross-linking with abundant cysteine residues of hair keratins. The matrix proteins include the high-sulfur and high-glycine-tyrosine keratins.</text>
</comment>
<evidence type="ECO:0000256" key="1">
    <source>
        <dbReference type="ARBA" id="ARBA00003327"/>
    </source>
</evidence>
<comment type="subunit">
    <text evidence="2">Interacts with hair keratins.</text>
</comment>